<evidence type="ECO:0000256" key="3">
    <source>
        <dbReference type="ARBA" id="ARBA00004141"/>
    </source>
</evidence>
<keyword evidence="11" id="KW-0547">Nucleotide-binding</keyword>
<dbReference type="Gene3D" id="1.20.120.1760">
    <property type="match status" value="1"/>
</dbReference>
<feature type="transmembrane region" description="Helical" evidence="24">
    <location>
        <begin position="161"/>
        <end position="180"/>
    </location>
</feature>
<evidence type="ECO:0000256" key="21">
    <source>
        <dbReference type="ARBA" id="ARBA00023264"/>
    </source>
</evidence>
<feature type="region of interest" description="Disordered" evidence="23">
    <location>
        <begin position="851"/>
        <end position="873"/>
    </location>
</feature>
<feature type="region of interest" description="Disordered" evidence="23">
    <location>
        <begin position="755"/>
        <end position="774"/>
    </location>
</feature>
<comment type="cofactor">
    <cofactor evidence="2">
        <name>Mg(2+)</name>
        <dbReference type="ChEBI" id="CHEBI:18420"/>
    </cofactor>
</comment>
<dbReference type="GO" id="GO:0046872">
    <property type="term" value="F:metal ion binding"/>
    <property type="evidence" value="ECO:0007669"/>
    <property type="project" value="UniProtKB-KW"/>
</dbReference>
<keyword evidence="14" id="KW-0460">Magnesium</keyword>
<dbReference type="Pfam" id="PF00004">
    <property type="entry name" value="AAA"/>
    <property type="match status" value="1"/>
</dbReference>
<evidence type="ECO:0000256" key="12">
    <source>
        <dbReference type="ARBA" id="ARBA00022787"/>
    </source>
</evidence>
<evidence type="ECO:0000256" key="14">
    <source>
        <dbReference type="ARBA" id="ARBA00022842"/>
    </source>
</evidence>
<name>A0AAW0APJ7_9AGAR</name>
<evidence type="ECO:0000256" key="4">
    <source>
        <dbReference type="ARBA" id="ARBA00004572"/>
    </source>
</evidence>
<dbReference type="InterPro" id="IPR051701">
    <property type="entry name" value="Mito_OM_Translocase_MSP1"/>
</dbReference>
<dbReference type="AlphaFoldDB" id="A0AAW0APJ7"/>
<evidence type="ECO:0000256" key="7">
    <source>
        <dbReference type="ARBA" id="ARBA00022516"/>
    </source>
</evidence>
<dbReference type="InterPro" id="IPR000462">
    <property type="entry name" value="CDP-OH_P_trans"/>
</dbReference>
<dbReference type="InterPro" id="IPR003593">
    <property type="entry name" value="AAA+_ATPase"/>
</dbReference>
<comment type="caution">
    <text evidence="26">The sequence shown here is derived from an EMBL/GenBank/DDBJ whole genome shotgun (WGS) entry which is preliminary data.</text>
</comment>
<dbReference type="SMART" id="SM00382">
    <property type="entry name" value="AAA"/>
    <property type="match status" value="1"/>
</dbReference>
<keyword evidence="19" id="KW-0594">Phospholipid biosynthesis</keyword>
<evidence type="ECO:0000256" key="20">
    <source>
        <dbReference type="ARBA" id="ARBA00023211"/>
    </source>
</evidence>
<evidence type="ECO:0000256" key="15">
    <source>
        <dbReference type="ARBA" id="ARBA00022989"/>
    </source>
</evidence>
<evidence type="ECO:0000256" key="18">
    <source>
        <dbReference type="ARBA" id="ARBA00023136"/>
    </source>
</evidence>
<evidence type="ECO:0000256" key="22">
    <source>
        <dbReference type="RuleBase" id="RU003750"/>
    </source>
</evidence>
<evidence type="ECO:0000256" key="24">
    <source>
        <dbReference type="SAM" id="Phobius"/>
    </source>
</evidence>
<feature type="domain" description="AAA+ ATPase" evidence="25">
    <location>
        <begin position="941"/>
        <end position="1081"/>
    </location>
</feature>
<evidence type="ECO:0000256" key="10">
    <source>
        <dbReference type="ARBA" id="ARBA00022723"/>
    </source>
</evidence>
<feature type="region of interest" description="Disordered" evidence="23">
    <location>
        <begin position="1164"/>
        <end position="1183"/>
    </location>
</feature>
<keyword evidence="17" id="KW-0496">Mitochondrion</keyword>
<dbReference type="InterPro" id="IPR003959">
    <property type="entry name" value="ATPase_AAA_core"/>
</dbReference>
<dbReference type="GO" id="GO:0016887">
    <property type="term" value="F:ATP hydrolysis activity"/>
    <property type="evidence" value="ECO:0007669"/>
    <property type="project" value="InterPro"/>
</dbReference>
<dbReference type="EC" id="2.7.8.11" evidence="6"/>
<dbReference type="PROSITE" id="PS00379">
    <property type="entry name" value="CDP_ALCOHOL_P_TRANSF"/>
    <property type="match status" value="1"/>
</dbReference>
<keyword evidence="15 24" id="KW-1133">Transmembrane helix</keyword>
<dbReference type="GO" id="GO:0008654">
    <property type="term" value="P:phospholipid biosynthetic process"/>
    <property type="evidence" value="ECO:0007669"/>
    <property type="project" value="UniProtKB-KW"/>
</dbReference>
<keyword evidence="10" id="KW-0479">Metal-binding</keyword>
<feature type="compositionally biased region" description="Polar residues" evidence="23">
    <location>
        <begin position="260"/>
        <end position="270"/>
    </location>
</feature>
<dbReference type="GO" id="GO:0005524">
    <property type="term" value="F:ATP binding"/>
    <property type="evidence" value="ECO:0007669"/>
    <property type="project" value="UniProtKB-KW"/>
</dbReference>
<keyword evidence="20" id="KW-0464">Manganese</keyword>
<evidence type="ECO:0000256" key="6">
    <source>
        <dbReference type="ARBA" id="ARBA00013212"/>
    </source>
</evidence>
<dbReference type="InterPro" id="IPR003960">
    <property type="entry name" value="ATPase_AAA_CS"/>
</dbReference>
<accession>A0AAW0APJ7</accession>
<dbReference type="PROSITE" id="PS00674">
    <property type="entry name" value="AAA"/>
    <property type="match status" value="1"/>
</dbReference>
<evidence type="ECO:0000256" key="11">
    <source>
        <dbReference type="ARBA" id="ARBA00022741"/>
    </source>
</evidence>
<keyword evidence="12" id="KW-1000">Mitochondrion outer membrane</keyword>
<dbReference type="PANTHER" id="PTHR45644:SF56">
    <property type="entry name" value="AAA ATPASE, PUTATIVE (AFU_ORTHOLOGUE AFUA_2G12920)-RELATED"/>
    <property type="match status" value="1"/>
</dbReference>
<dbReference type="Proteomes" id="UP001362999">
    <property type="component" value="Unassembled WGS sequence"/>
</dbReference>
<evidence type="ECO:0000256" key="1">
    <source>
        <dbReference type="ARBA" id="ARBA00001936"/>
    </source>
</evidence>
<reference evidence="26 27" key="1">
    <citation type="journal article" date="2024" name="J Genomics">
        <title>Draft genome sequencing and assembly of Favolaschia claudopus CIRM-BRFM 2984 isolated from oak limbs.</title>
        <authorList>
            <person name="Navarro D."/>
            <person name="Drula E."/>
            <person name="Chaduli D."/>
            <person name="Cazenave R."/>
            <person name="Ahrendt S."/>
            <person name="Wang J."/>
            <person name="Lipzen A."/>
            <person name="Daum C."/>
            <person name="Barry K."/>
            <person name="Grigoriev I.V."/>
            <person name="Favel A."/>
            <person name="Rosso M.N."/>
            <person name="Martin F."/>
        </authorList>
    </citation>
    <scope>NUCLEOTIDE SEQUENCE [LARGE SCALE GENOMIC DNA]</scope>
    <source>
        <strain evidence="26 27">CIRM-BRFM 2984</strain>
    </source>
</reference>
<evidence type="ECO:0000256" key="9">
    <source>
        <dbReference type="ARBA" id="ARBA00022692"/>
    </source>
</evidence>
<proteinExistence type="inferred from homology"/>
<feature type="transmembrane region" description="Helical" evidence="24">
    <location>
        <begin position="192"/>
        <end position="213"/>
    </location>
</feature>
<feature type="region of interest" description="Disordered" evidence="23">
    <location>
        <begin position="1244"/>
        <end position="1265"/>
    </location>
</feature>
<keyword evidence="8 22" id="KW-0808">Transferase</keyword>
<dbReference type="GO" id="GO:0005741">
    <property type="term" value="C:mitochondrial outer membrane"/>
    <property type="evidence" value="ECO:0007669"/>
    <property type="project" value="UniProtKB-SubCell"/>
</dbReference>
<feature type="compositionally biased region" description="Pro residues" evidence="23">
    <location>
        <begin position="273"/>
        <end position="290"/>
    </location>
</feature>
<dbReference type="Gene3D" id="1.10.8.60">
    <property type="match status" value="1"/>
</dbReference>
<evidence type="ECO:0000256" key="16">
    <source>
        <dbReference type="ARBA" id="ARBA00023098"/>
    </source>
</evidence>
<dbReference type="GO" id="GO:0003881">
    <property type="term" value="F:CDP-diacylglycerol-inositol 3-phosphatidyltransferase activity"/>
    <property type="evidence" value="ECO:0007669"/>
    <property type="project" value="UniProtKB-EC"/>
</dbReference>
<feature type="region of interest" description="Disordered" evidence="23">
    <location>
        <begin position="444"/>
        <end position="470"/>
    </location>
</feature>
<dbReference type="Gene3D" id="3.40.50.300">
    <property type="entry name" value="P-loop containing nucleotide triphosphate hydrolases"/>
    <property type="match status" value="1"/>
</dbReference>
<keyword evidence="18 24" id="KW-0472">Membrane</keyword>
<evidence type="ECO:0000259" key="25">
    <source>
        <dbReference type="SMART" id="SM00382"/>
    </source>
</evidence>
<dbReference type="InterPro" id="IPR048254">
    <property type="entry name" value="CDP_ALCOHOL_P_TRANSF_CS"/>
</dbReference>
<dbReference type="Pfam" id="PF01066">
    <property type="entry name" value="CDP-OH_P_transf"/>
    <property type="match status" value="1"/>
</dbReference>
<comment type="subcellular location">
    <subcellularLocation>
        <location evidence="3">Membrane</location>
        <topology evidence="3">Multi-pass membrane protein</topology>
    </subcellularLocation>
    <subcellularLocation>
        <location evidence="4">Mitochondrion outer membrane</location>
        <topology evidence="4">Single-pass membrane protein</topology>
    </subcellularLocation>
</comment>
<evidence type="ECO:0000256" key="5">
    <source>
        <dbReference type="ARBA" id="ARBA00010441"/>
    </source>
</evidence>
<dbReference type="FunFam" id="1.20.120.1760:FF:000003">
    <property type="entry name" value="CDP-diacylglycerol--inositol 3-phosphatidyltransferase"/>
    <property type="match status" value="1"/>
</dbReference>
<evidence type="ECO:0000256" key="23">
    <source>
        <dbReference type="SAM" id="MobiDB-lite"/>
    </source>
</evidence>
<evidence type="ECO:0000313" key="26">
    <source>
        <dbReference type="EMBL" id="KAK7014915.1"/>
    </source>
</evidence>
<dbReference type="Pfam" id="PF17862">
    <property type="entry name" value="AAA_lid_3"/>
    <property type="match status" value="1"/>
</dbReference>
<evidence type="ECO:0000256" key="17">
    <source>
        <dbReference type="ARBA" id="ARBA00023128"/>
    </source>
</evidence>
<keyword evidence="27" id="KW-1185">Reference proteome</keyword>
<keyword evidence="9 24" id="KW-0812">Transmembrane</keyword>
<dbReference type="PANTHER" id="PTHR45644">
    <property type="entry name" value="AAA ATPASE, PUTATIVE (AFU_ORTHOLOGUE AFUA_2G12920)-RELATED-RELATED"/>
    <property type="match status" value="1"/>
</dbReference>
<evidence type="ECO:0000313" key="27">
    <source>
        <dbReference type="Proteomes" id="UP001362999"/>
    </source>
</evidence>
<organism evidence="26 27">
    <name type="scientific">Favolaschia claudopus</name>
    <dbReference type="NCBI Taxonomy" id="2862362"/>
    <lineage>
        <taxon>Eukaryota</taxon>
        <taxon>Fungi</taxon>
        <taxon>Dikarya</taxon>
        <taxon>Basidiomycota</taxon>
        <taxon>Agaricomycotina</taxon>
        <taxon>Agaricomycetes</taxon>
        <taxon>Agaricomycetidae</taxon>
        <taxon>Agaricales</taxon>
        <taxon>Marasmiineae</taxon>
        <taxon>Mycenaceae</taxon>
        <taxon>Favolaschia</taxon>
    </lineage>
</organism>
<dbReference type="EMBL" id="JAWWNJ010000055">
    <property type="protein sequence ID" value="KAK7014915.1"/>
    <property type="molecule type" value="Genomic_DNA"/>
</dbReference>
<keyword evidence="7" id="KW-0444">Lipid biosynthesis</keyword>
<feature type="region of interest" description="Disordered" evidence="23">
    <location>
        <begin position="260"/>
        <end position="316"/>
    </location>
</feature>
<feature type="compositionally biased region" description="Acidic residues" evidence="23">
    <location>
        <begin position="855"/>
        <end position="873"/>
    </location>
</feature>
<sequence length="1265" mass="139753">MPPRRRNAPVDVDAEEALGLATAQSENVFLFIPNLIGYSRILLAAASLHFMSYHPVYCTIAYCVSCLLDAFDGWAARKFHQESKFGAVLDMVTDRCTTSCLLCYLSSAYPDYALAFQFLIVLDFSSHYMHMYSSLVTGSSSHKDINNDVSRILRWYYTDKVTLFVVCAANELFFVSLYLMKWTSKPFTLLEAVPWFVGLTYAQFFALCTLPVCSLKNIINIVQLWKASKILVGSLTVSYSRSPLHLSSRPARKQFLTPTLHTKRLSSTGTPASDPPPLEPPSDVAPPDPPAEFTSPTDSSEEPEKTKRRLKPKEIEIPLELPEGLVTEILWRPDSEPGPSNHALPPPEIFEEALHNLHITLHPQTQHRATYASSLGPIVEPTLALYCPIEGGEYVIDATVKELARRTDAEVLVLDAVHLAAGEWGVFGKPANALQLSRNPLHFRASPASNSRPFPDEEEDETDQTSAPFTPTQMTLTVLSNAAQSGRSVLASPSRRNVSPSKIQVFFETVINTQLPDDPDQKPRPRLIYIRDFPTLAPSSSAWYPPLLSSVRSRRRRGIPRSTSPITHPVTIVFGMTAPLMPKSTGLSGRSAPPYPRARMMTQSSPRLALHSRHGETEWGEDEVSERARERRLRDRLRRWATGDTLHDQLPKFSTADAEGSSDSGPGFVIIGGPAAMLAQQPNAFGESGNRDPNLDTDSVFFRTSVLVPSARSSTEEKACRVSRRREINELTMRMGVGAVGGLVEKTTAAAWSSIRDPAKTEEGEGTSDEAAPKTRSMWEDWGNRIEIWPVVRAVADRAVGHTVATRSVDGSKRSLAATPVDWSAIDKAWATHHTRRSVRRAWMKEASKSVREQDEYEDDEEEIEPEEEEVDEVVERLRNDEDLDPYEQRLLGCIVNTATMPTSFSQVHLPPHTIDSIRTIVSLPLLHPQAFQQGILKEHAMTGCLLFGPPGTGKTLVVRALARDAGCRMLAISPSDIMDMYVGEGEKLVKAVFTLARKIAPCVVFLDEIDALFGARISARDRASTFSHRGVLTEFMQEMDGLRTSKDDNVIVIGATNRPFDLDDAVLRRLPRRLLIDLPGEREREEILKILLRDETLGPDVDPASIAKKTETFSGSDLKHLCVSAALDAVKEKVVTPWSSTVPNSSGGALATEVGVNSATVTLPVSPETEPPASSDTGDEVPAPAVAPRVLHLRHFTKALKEISPSSSESLGSLADLKKWNDEFGEGKSSRKRQQVWGKGLFGFTERTNGKEDGRVVPTNNDIR</sequence>
<evidence type="ECO:0000256" key="2">
    <source>
        <dbReference type="ARBA" id="ARBA00001946"/>
    </source>
</evidence>
<dbReference type="InterPro" id="IPR027417">
    <property type="entry name" value="P-loop_NTPase"/>
</dbReference>
<evidence type="ECO:0000256" key="8">
    <source>
        <dbReference type="ARBA" id="ARBA00022679"/>
    </source>
</evidence>
<dbReference type="InterPro" id="IPR041569">
    <property type="entry name" value="AAA_lid_3"/>
</dbReference>
<dbReference type="SUPFAM" id="SSF52540">
    <property type="entry name" value="P-loop containing nucleoside triphosphate hydrolases"/>
    <property type="match status" value="1"/>
</dbReference>
<keyword evidence="21" id="KW-1208">Phospholipid metabolism</keyword>
<evidence type="ECO:0000256" key="13">
    <source>
        <dbReference type="ARBA" id="ARBA00022840"/>
    </source>
</evidence>
<comment type="cofactor">
    <cofactor evidence="1">
        <name>Mn(2+)</name>
        <dbReference type="ChEBI" id="CHEBI:29035"/>
    </cofactor>
</comment>
<keyword evidence="16" id="KW-0443">Lipid metabolism</keyword>
<comment type="similarity">
    <text evidence="5 22">Belongs to the CDP-alcohol phosphatidyltransferase class-I family.</text>
</comment>
<gene>
    <name evidence="26" type="ORF">R3P38DRAFT_2637565</name>
</gene>
<dbReference type="InterPro" id="IPR043130">
    <property type="entry name" value="CDP-OH_PTrfase_TM_dom"/>
</dbReference>
<keyword evidence="13" id="KW-0067">ATP-binding</keyword>
<evidence type="ECO:0000256" key="19">
    <source>
        <dbReference type="ARBA" id="ARBA00023209"/>
    </source>
</evidence>
<protein>
    <recommendedName>
        <fullName evidence="6">CDP-diacylglycerol--inositol 3-phosphatidyltransferase</fullName>
        <ecNumber evidence="6">2.7.8.11</ecNumber>
    </recommendedName>
</protein>